<feature type="signal peptide" evidence="2">
    <location>
        <begin position="1"/>
        <end position="26"/>
    </location>
</feature>
<evidence type="ECO:0000313" key="3">
    <source>
        <dbReference type="EMBL" id="VYT24088.1"/>
    </source>
</evidence>
<keyword evidence="2" id="KW-0732">Signal</keyword>
<feature type="chain" id="PRO_5038918302" description="DUF4340 domain-containing protein" evidence="2">
    <location>
        <begin position="27"/>
        <end position="458"/>
    </location>
</feature>
<proteinExistence type="predicted"/>
<sequence length="458" mass="48616">MKRSIAQKALALVLSAMLLLAPLSGCQGRDDPSEPSSSSQSSSEEPSSSSEELEESSSQEESSSSSKAEPSSVPPVTSSSSSSPASSSTPAPAASTVKPFAIPAGSVTKVVVSNGGHETYDDVITVTGQEDITALVQLFNGFADSVQKERINPPTGGLISKVDFYYSDGSVASYGYHCSPAQSSFYFSTGGQSSQYTTNSPAGMLVNEIPEKMLKKYPTNSSYFNYNGPAKGWILDNQNMLYFPLTQGETSQILAAMRNFGTVTVSEVDPGPEGWSSTIRIARQNATEDIYDYECHSTGIAVDGGKFFLVDTGRLNALYSLRDSLINRTTGIPQWLVVMNASRATNMQITAGGKVYSTDSRDIIADVAALLKQLSCHTGTLKNPSDGDFSGISAELRRIDLDFDTGTRYTITFHENGELVIAATGMDFMCVYQAVSGQSLSALQSRVDALAAQGTAAA</sequence>
<protein>
    <recommendedName>
        <fullName evidence="4">DUF4340 domain-containing protein</fullName>
    </recommendedName>
</protein>
<reference evidence="3" key="1">
    <citation type="submission" date="2019-11" db="EMBL/GenBank/DDBJ databases">
        <authorList>
            <person name="Feng L."/>
        </authorList>
    </citation>
    <scope>NUCLEOTIDE SEQUENCE</scope>
    <source>
        <strain evidence="3">AundefinedLFYP135</strain>
    </source>
</reference>
<evidence type="ECO:0000256" key="2">
    <source>
        <dbReference type="SAM" id="SignalP"/>
    </source>
</evidence>
<dbReference type="AlphaFoldDB" id="A0A6N2V1V1"/>
<feature type="region of interest" description="Disordered" evidence="1">
    <location>
        <begin position="24"/>
        <end position="96"/>
    </location>
</feature>
<accession>A0A6N2V1V1</accession>
<feature type="compositionally biased region" description="Low complexity" evidence="1">
    <location>
        <begin position="59"/>
        <end position="96"/>
    </location>
</feature>
<gene>
    <name evidence="3" type="ORF">AULFYP135_02220</name>
</gene>
<evidence type="ECO:0008006" key="4">
    <source>
        <dbReference type="Google" id="ProtNLM"/>
    </source>
</evidence>
<dbReference type="EMBL" id="CACRSL010000005">
    <property type="protein sequence ID" value="VYT24088.1"/>
    <property type="molecule type" value="Genomic_DNA"/>
</dbReference>
<feature type="compositionally biased region" description="Low complexity" evidence="1">
    <location>
        <begin position="34"/>
        <end position="50"/>
    </location>
</feature>
<organism evidence="3">
    <name type="scientific">uncultured Anaerotruncus sp</name>
    <dbReference type="NCBI Taxonomy" id="905011"/>
    <lineage>
        <taxon>Bacteria</taxon>
        <taxon>Bacillati</taxon>
        <taxon>Bacillota</taxon>
        <taxon>Clostridia</taxon>
        <taxon>Eubacteriales</taxon>
        <taxon>Oscillospiraceae</taxon>
        <taxon>Anaerotruncus</taxon>
        <taxon>environmental samples</taxon>
    </lineage>
</organism>
<name>A0A6N2V1V1_9FIRM</name>
<evidence type="ECO:0000256" key="1">
    <source>
        <dbReference type="SAM" id="MobiDB-lite"/>
    </source>
</evidence>